<dbReference type="Gene3D" id="1.25.40.20">
    <property type="entry name" value="Ankyrin repeat-containing domain"/>
    <property type="match status" value="1"/>
</dbReference>
<reference evidence="8" key="1">
    <citation type="journal article" date="2016" name="Nat. Biotechnol.">
        <title>Sequencing wild and cultivated cassava and related species reveals extensive interspecific hybridization and genetic diversity.</title>
        <authorList>
            <person name="Bredeson J.V."/>
            <person name="Lyons J.B."/>
            <person name="Prochnik S.E."/>
            <person name="Wu G.A."/>
            <person name="Ha C.M."/>
            <person name="Edsinger-Gonzales E."/>
            <person name="Grimwood J."/>
            <person name="Schmutz J."/>
            <person name="Rabbi I.Y."/>
            <person name="Egesi C."/>
            <person name="Nauluvula P."/>
            <person name="Lebot V."/>
            <person name="Ndunguru J."/>
            <person name="Mkamilo G."/>
            <person name="Bart R.S."/>
            <person name="Setter T.L."/>
            <person name="Gleadow R.M."/>
            <person name="Kulakow P."/>
            <person name="Ferguson M.E."/>
            <person name="Rounsley S."/>
            <person name="Rokhsar D.S."/>
        </authorList>
    </citation>
    <scope>NUCLEOTIDE SEQUENCE [LARGE SCALE GENOMIC DNA]</scope>
    <source>
        <strain evidence="8">cv. AM560-2</strain>
    </source>
</reference>
<proteinExistence type="predicted"/>
<dbReference type="SMART" id="SM00248">
    <property type="entry name" value="ANK"/>
    <property type="match status" value="3"/>
</dbReference>
<dbReference type="SUPFAM" id="SSF57850">
    <property type="entry name" value="RING/U-box"/>
    <property type="match status" value="1"/>
</dbReference>
<feature type="region of interest" description="Disordered" evidence="5">
    <location>
        <begin position="292"/>
        <end position="352"/>
    </location>
</feature>
<dbReference type="OrthoDB" id="1711136at2759"/>
<dbReference type="PROSITE" id="PS50297">
    <property type="entry name" value="ANK_REP_REGION"/>
    <property type="match status" value="2"/>
</dbReference>
<dbReference type="Proteomes" id="UP000091857">
    <property type="component" value="Chromosome 13"/>
</dbReference>
<dbReference type="STRING" id="3983.A0A2C9UPM4"/>
<sequence>MGQSLDSMSQNQSKEELLYQLLNSGNVEAIKALCREGANLEWIDKDGKTPLIVACMDSGLFNVAKTLIEMGANVNAYRPGRHAGTPLHHAAKRGLKDTVVLLLSSGANALVRNDDCHTALDVARIKGHTNVVRAIENRICYFSGWLREFHGPGFLKALTPQLLSRKIWVVVTPCGSSNSMKPLRLELAIYSALQDAQPHTVIALWKAKIEEPKFHKSDPGLAIFDHSTKNQYKFFSSNEGDKRQFYKFYDACRGIPQVVPPPTHHDNDPVSRQQESAEALDLAMALSASIQSATEERPPLNPQQISGTSNANGWERSQHGESHNGWSTAVASAQSEASSSGWTDKEEKEDYKGWGVPISGPLGNQGHVGIHGNATPVVQTSGGITTSVSSAPSAPPIPDEVLSEGPIHYPVVDFSPVDSLVPPVEHGTSATSDVNDGGGSSSCIICWEAPVEGACIPCGHMAGCMACLSEIKGKKGVCPVCRTKINQIIRLYAV</sequence>
<keyword evidence="4" id="KW-0862">Zinc</keyword>
<dbReference type="Gramene" id="Manes.13G034900.1.v8.1">
    <property type="protein sequence ID" value="Manes.13G034900.1.v8.1.CDS"/>
    <property type="gene ID" value="Manes.13G034900.v8.1"/>
</dbReference>
<dbReference type="Pfam" id="PF12796">
    <property type="entry name" value="Ank_2"/>
    <property type="match status" value="1"/>
</dbReference>
<evidence type="ECO:0000256" key="3">
    <source>
        <dbReference type="PROSITE-ProRule" id="PRU00023"/>
    </source>
</evidence>
<dbReference type="Pfam" id="PF13920">
    <property type="entry name" value="zf-C3HC4_3"/>
    <property type="match status" value="1"/>
</dbReference>
<feature type="repeat" description="ANK" evidence="3">
    <location>
        <begin position="46"/>
        <end position="79"/>
    </location>
</feature>
<dbReference type="InterPro" id="IPR002110">
    <property type="entry name" value="Ankyrin_rpt"/>
</dbReference>
<dbReference type="InterPro" id="IPR036770">
    <property type="entry name" value="Ankyrin_rpt-contain_sf"/>
</dbReference>
<dbReference type="PROSITE" id="PS50089">
    <property type="entry name" value="ZF_RING_2"/>
    <property type="match status" value="1"/>
</dbReference>
<keyword evidence="4" id="KW-0479">Metal-binding</keyword>
<dbReference type="GO" id="GO:0006511">
    <property type="term" value="P:ubiquitin-dependent protein catabolic process"/>
    <property type="evidence" value="ECO:0000318"/>
    <property type="project" value="GO_Central"/>
</dbReference>
<dbReference type="GO" id="GO:0008270">
    <property type="term" value="F:zinc ion binding"/>
    <property type="evidence" value="ECO:0007669"/>
    <property type="project" value="UniProtKB-KW"/>
</dbReference>
<dbReference type="GO" id="GO:0045931">
    <property type="term" value="P:positive regulation of mitotic cell cycle"/>
    <property type="evidence" value="ECO:0000318"/>
    <property type="project" value="GO_Central"/>
</dbReference>
<dbReference type="Gene3D" id="3.30.40.10">
    <property type="entry name" value="Zinc/RING finger domain, C3HC4 (zinc finger)"/>
    <property type="match status" value="1"/>
</dbReference>
<evidence type="ECO:0000256" key="4">
    <source>
        <dbReference type="PROSITE-ProRule" id="PRU00175"/>
    </source>
</evidence>
<feature type="compositionally biased region" description="Basic and acidic residues" evidence="5">
    <location>
        <begin position="343"/>
        <end position="352"/>
    </location>
</feature>
<dbReference type="PANTHER" id="PTHR24166">
    <property type="entry name" value="ROLLING PEBBLES, ISOFORM B"/>
    <property type="match status" value="1"/>
</dbReference>
<evidence type="ECO:0000256" key="2">
    <source>
        <dbReference type="ARBA" id="ARBA00023043"/>
    </source>
</evidence>
<dbReference type="CDD" id="cd23129">
    <property type="entry name" value="RING-HC_XBAT35-like"/>
    <property type="match status" value="1"/>
</dbReference>
<dbReference type="InterPro" id="IPR050889">
    <property type="entry name" value="Dendritic_Spine_Reg/Scaffold"/>
</dbReference>
<feature type="compositionally biased region" description="Low complexity" evidence="5">
    <location>
        <begin position="327"/>
        <end position="340"/>
    </location>
</feature>
<dbReference type="PANTHER" id="PTHR24166:SF50">
    <property type="entry name" value="E3 UBIQUITIN-PROTEIN LIGASE XBOS34-RELATED"/>
    <property type="match status" value="1"/>
</dbReference>
<name>A0A2C9UPM4_MANES</name>
<feature type="domain" description="RING-type" evidence="6">
    <location>
        <begin position="443"/>
        <end position="482"/>
    </location>
</feature>
<accession>A0A2C9UPM4</accession>
<evidence type="ECO:0000259" key="6">
    <source>
        <dbReference type="PROSITE" id="PS50089"/>
    </source>
</evidence>
<keyword evidence="4" id="KW-0863">Zinc-finger</keyword>
<dbReference type="GO" id="GO:0043066">
    <property type="term" value="P:negative regulation of apoptotic process"/>
    <property type="evidence" value="ECO:0000318"/>
    <property type="project" value="GO_Central"/>
</dbReference>
<organism evidence="7 8">
    <name type="scientific">Manihot esculenta</name>
    <name type="common">Cassava</name>
    <name type="synonym">Jatropha manihot</name>
    <dbReference type="NCBI Taxonomy" id="3983"/>
    <lineage>
        <taxon>Eukaryota</taxon>
        <taxon>Viridiplantae</taxon>
        <taxon>Streptophyta</taxon>
        <taxon>Embryophyta</taxon>
        <taxon>Tracheophyta</taxon>
        <taxon>Spermatophyta</taxon>
        <taxon>Magnoliopsida</taxon>
        <taxon>eudicotyledons</taxon>
        <taxon>Gunneridae</taxon>
        <taxon>Pentapetalae</taxon>
        <taxon>rosids</taxon>
        <taxon>fabids</taxon>
        <taxon>Malpighiales</taxon>
        <taxon>Euphorbiaceae</taxon>
        <taxon>Crotonoideae</taxon>
        <taxon>Manihoteae</taxon>
        <taxon>Manihot</taxon>
    </lineage>
</organism>
<comment type="caution">
    <text evidence="7">The sequence shown here is derived from an EMBL/GenBank/DDBJ whole genome shotgun (WGS) entry which is preliminary data.</text>
</comment>
<evidence type="ECO:0000313" key="7">
    <source>
        <dbReference type="EMBL" id="OAY32648.1"/>
    </source>
</evidence>
<feature type="repeat" description="ANK" evidence="3">
    <location>
        <begin position="82"/>
        <end position="114"/>
    </location>
</feature>
<dbReference type="OMA" id="ENHICYF"/>
<dbReference type="AlphaFoldDB" id="A0A2C9UPM4"/>
<dbReference type="InterPro" id="IPR013083">
    <property type="entry name" value="Znf_RING/FYVE/PHD"/>
</dbReference>
<keyword evidence="2 3" id="KW-0040">ANK repeat</keyword>
<dbReference type="Pfam" id="PF00023">
    <property type="entry name" value="Ank"/>
    <property type="match status" value="1"/>
</dbReference>
<evidence type="ECO:0000313" key="8">
    <source>
        <dbReference type="Proteomes" id="UP000091857"/>
    </source>
</evidence>
<dbReference type="SUPFAM" id="SSF48403">
    <property type="entry name" value="Ankyrin repeat"/>
    <property type="match status" value="1"/>
</dbReference>
<protein>
    <recommendedName>
        <fullName evidence="6">RING-type domain-containing protein</fullName>
    </recommendedName>
</protein>
<feature type="region of interest" description="Disordered" evidence="5">
    <location>
        <begin position="259"/>
        <end position="278"/>
    </location>
</feature>
<gene>
    <name evidence="7" type="ORF">MANES_13G034900v8</name>
</gene>
<feature type="compositionally biased region" description="Polar residues" evidence="5">
    <location>
        <begin position="302"/>
        <end position="312"/>
    </location>
</feature>
<keyword evidence="1" id="KW-0677">Repeat</keyword>
<dbReference type="GO" id="GO:0061630">
    <property type="term" value="F:ubiquitin protein ligase activity"/>
    <property type="evidence" value="ECO:0000318"/>
    <property type="project" value="GO_Central"/>
</dbReference>
<dbReference type="InterPro" id="IPR001841">
    <property type="entry name" value="Znf_RING"/>
</dbReference>
<keyword evidence="8" id="KW-1185">Reference proteome</keyword>
<dbReference type="PROSITE" id="PS50088">
    <property type="entry name" value="ANK_REPEAT"/>
    <property type="match status" value="2"/>
</dbReference>
<dbReference type="EMBL" id="CM004399">
    <property type="protein sequence ID" value="OAY32648.1"/>
    <property type="molecule type" value="Genomic_DNA"/>
</dbReference>
<evidence type="ECO:0000256" key="5">
    <source>
        <dbReference type="SAM" id="MobiDB-lite"/>
    </source>
</evidence>
<evidence type="ECO:0000256" key="1">
    <source>
        <dbReference type="ARBA" id="ARBA00022737"/>
    </source>
</evidence>